<keyword evidence="2" id="KW-0548">Nucleotidyltransferase</keyword>
<comment type="caution">
    <text evidence="2">The sequence shown here is derived from an EMBL/GenBank/DDBJ whole genome shotgun (WGS) entry which is preliminary data.</text>
</comment>
<dbReference type="Pfam" id="PF00078">
    <property type="entry name" value="RVT_1"/>
    <property type="match status" value="1"/>
</dbReference>
<accession>A0ABU6MJD7</accession>
<keyword evidence="2" id="KW-0808">Transferase</keyword>
<evidence type="ECO:0000313" key="3">
    <source>
        <dbReference type="Proteomes" id="UP001341444"/>
    </source>
</evidence>
<dbReference type="InterPro" id="IPR003615">
    <property type="entry name" value="HNH_nuc"/>
</dbReference>
<dbReference type="PROSITE" id="PS50878">
    <property type="entry name" value="RT_POL"/>
    <property type="match status" value="1"/>
</dbReference>
<dbReference type="Proteomes" id="UP001341444">
    <property type="component" value="Unassembled WGS sequence"/>
</dbReference>
<dbReference type="PANTHER" id="PTHR34047">
    <property type="entry name" value="NUCLEAR INTRON MATURASE 1, MITOCHONDRIAL-RELATED"/>
    <property type="match status" value="1"/>
</dbReference>
<dbReference type="EC" id="2.7.7.49" evidence="2"/>
<dbReference type="NCBIfam" id="TIGR04416">
    <property type="entry name" value="group_II_RT_mat"/>
    <property type="match status" value="1"/>
</dbReference>
<keyword evidence="2" id="KW-0695">RNA-directed DNA polymerase</keyword>
<evidence type="ECO:0000259" key="1">
    <source>
        <dbReference type="PROSITE" id="PS50878"/>
    </source>
</evidence>
<proteinExistence type="predicted"/>
<reference evidence="2 3" key="1">
    <citation type="submission" date="2023-03" db="EMBL/GenBank/DDBJ databases">
        <title>Bacillus Genome Sequencing.</title>
        <authorList>
            <person name="Dunlap C."/>
        </authorList>
    </citation>
    <scope>NUCLEOTIDE SEQUENCE [LARGE SCALE GENOMIC DNA]</scope>
    <source>
        <strain evidence="2 3">B-23453</strain>
    </source>
</reference>
<dbReference type="SMART" id="SM00507">
    <property type="entry name" value="HNHc"/>
    <property type="match status" value="1"/>
</dbReference>
<dbReference type="GO" id="GO:0003964">
    <property type="term" value="F:RNA-directed DNA polymerase activity"/>
    <property type="evidence" value="ECO:0007669"/>
    <property type="project" value="UniProtKB-KW"/>
</dbReference>
<gene>
    <name evidence="2" type="primary">ltrA</name>
    <name evidence="2" type="ORF">P4T90_17240</name>
</gene>
<dbReference type="SUPFAM" id="SSF56672">
    <property type="entry name" value="DNA/RNA polymerases"/>
    <property type="match status" value="1"/>
</dbReference>
<sequence length="603" mass="70935">MQDIFDTLYSKSQEGQNFYHLIEIMASEENIRLAYRNIKRNTGSKTAGVDRLTIKDIQELTDKQVVSRIQSMFNWYIPQVVRRVFIPKPNGKQRPLGIPCIWDRLFQQCVLQVLEPICEAKFYKHSYGFRPNRSTHHAIARMQFLINMNGLHHCVDIDIKGFFDNVNHGKLLKQLWTMGIKEKKLLSIISTLLKAEIQGEGIQRKGTPQGGILSPLLSNIVLNELDWWVSKQWENFETEYNYSKVRTYKNGITIIDNSHKYEALKRTKMKEIFLVRYADDFKILCRTRNQAKRVYQAVIDFLSSRLQLNVSDEKSKVINLKKSYSEFLGIKIKVKKKGKTKRGYATICHMTDKSKNNSTKKIKNAIKKVQENPSNQTVHYFNSVVHGIQNYYKVASRITLDLSEIKFSCRKPLYNRLYKYWKKAEFMDMTKTQQKRYKGYNTKLYKIQNAVFSPIFAQKHKPAVNFSQVICNYTKEGREKIHKSLMCIERTTLRYVQSSYIPSQSIEYNDNRISKFIAQYGKCYITKQDLGRYDWQCHHKTPKRLGGSDNYQNLVILHENVHKLIHMTDETKIREILKFFQIKGKSLERLNELRKQAQMSVIG</sequence>
<feature type="domain" description="Reverse transcriptase" evidence="1">
    <location>
        <begin position="67"/>
        <end position="332"/>
    </location>
</feature>
<dbReference type="CDD" id="cd00085">
    <property type="entry name" value="HNHc"/>
    <property type="match status" value="1"/>
</dbReference>
<keyword evidence="3" id="KW-1185">Reference proteome</keyword>
<name>A0ABU6MJD7_9BACI</name>
<evidence type="ECO:0000313" key="2">
    <source>
        <dbReference type="EMBL" id="MED1204792.1"/>
    </source>
</evidence>
<dbReference type="InterPro" id="IPR051083">
    <property type="entry name" value="GrpII_Intron_Splice-Mob/Def"/>
</dbReference>
<organism evidence="2 3">
    <name type="scientific">Heyndrickxia acidicola</name>
    <dbReference type="NCBI Taxonomy" id="209389"/>
    <lineage>
        <taxon>Bacteria</taxon>
        <taxon>Bacillati</taxon>
        <taxon>Bacillota</taxon>
        <taxon>Bacilli</taxon>
        <taxon>Bacillales</taxon>
        <taxon>Bacillaceae</taxon>
        <taxon>Heyndrickxia</taxon>
    </lineage>
</organism>
<dbReference type="CDD" id="cd01651">
    <property type="entry name" value="RT_G2_intron"/>
    <property type="match status" value="1"/>
</dbReference>
<dbReference type="InterPro" id="IPR030931">
    <property type="entry name" value="Group_II_RT_mat"/>
</dbReference>
<dbReference type="Gene3D" id="1.10.30.50">
    <property type="match status" value="1"/>
</dbReference>
<dbReference type="EMBL" id="JARMAB010000026">
    <property type="protein sequence ID" value="MED1204792.1"/>
    <property type="molecule type" value="Genomic_DNA"/>
</dbReference>
<dbReference type="InterPro" id="IPR000477">
    <property type="entry name" value="RT_dom"/>
</dbReference>
<dbReference type="PANTHER" id="PTHR34047:SF8">
    <property type="entry name" value="PROTEIN YKFC"/>
    <property type="match status" value="1"/>
</dbReference>
<dbReference type="InterPro" id="IPR043502">
    <property type="entry name" value="DNA/RNA_pol_sf"/>
</dbReference>
<dbReference type="RefSeq" id="WP_066270092.1">
    <property type="nucleotide sequence ID" value="NZ_JARMAB010000026.1"/>
</dbReference>
<protein>
    <submittedName>
        <fullName evidence="2">Group II intron reverse transcriptase/maturase</fullName>
        <ecNumber evidence="2">2.7.7.49</ecNumber>
    </submittedName>
</protein>